<dbReference type="PANTHER" id="PTHR46696">
    <property type="entry name" value="P450, PUTATIVE (EUROFUNG)-RELATED"/>
    <property type="match status" value="1"/>
</dbReference>
<dbReference type="Proteomes" id="UP000186096">
    <property type="component" value="Unassembled WGS sequence"/>
</dbReference>
<dbReference type="PANTHER" id="PTHR46696:SF1">
    <property type="entry name" value="CYTOCHROME P450 YJIB-RELATED"/>
    <property type="match status" value="1"/>
</dbReference>
<evidence type="ECO:0000313" key="3">
    <source>
        <dbReference type="EMBL" id="SIR73124.1"/>
    </source>
</evidence>
<dbReference type="GO" id="GO:0016705">
    <property type="term" value="F:oxidoreductase activity, acting on paired donors, with incorporation or reduction of molecular oxygen"/>
    <property type="evidence" value="ECO:0007669"/>
    <property type="project" value="InterPro"/>
</dbReference>
<dbReference type="PROSITE" id="PS00086">
    <property type="entry name" value="CYTOCHROME_P450"/>
    <property type="match status" value="1"/>
</dbReference>
<gene>
    <name evidence="3" type="ORF">SAMN05421833_11432</name>
</gene>
<dbReference type="InterPro" id="IPR002397">
    <property type="entry name" value="Cyt_P450_B"/>
</dbReference>
<keyword evidence="2" id="KW-0479">Metal-binding</keyword>
<keyword evidence="4" id="KW-1185">Reference proteome</keyword>
<dbReference type="OrthoDB" id="502624at2"/>
<keyword evidence="2" id="KW-0349">Heme</keyword>
<organism evidence="3 4">
    <name type="scientific">Microbispora rosea</name>
    <dbReference type="NCBI Taxonomy" id="58117"/>
    <lineage>
        <taxon>Bacteria</taxon>
        <taxon>Bacillati</taxon>
        <taxon>Actinomycetota</taxon>
        <taxon>Actinomycetes</taxon>
        <taxon>Streptosporangiales</taxon>
        <taxon>Streptosporangiaceae</taxon>
        <taxon>Microbispora</taxon>
    </lineage>
</organism>
<dbReference type="Gene3D" id="1.10.630.10">
    <property type="entry name" value="Cytochrome P450"/>
    <property type="match status" value="1"/>
</dbReference>
<evidence type="ECO:0000256" key="2">
    <source>
        <dbReference type="RuleBase" id="RU000461"/>
    </source>
</evidence>
<dbReference type="RefSeq" id="WP_076436766.1">
    <property type="nucleotide sequence ID" value="NZ_FTNI01000014.1"/>
</dbReference>
<dbReference type="PRINTS" id="PR00359">
    <property type="entry name" value="BP450"/>
</dbReference>
<dbReference type="GO" id="GO:0004497">
    <property type="term" value="F:monooxygenase activity"/>
    <property type="evidence" value="ECO:0007669"/>
    <property type="project" value="UniProtKB-KW"/>
</dbReference>
<dbReference type="GO" id="GO:0005506">
    <property type="term" value="F:iron ion binding"/>
    <property type="evidence" value="ECO:0007669"/>
    <property type="project" value="InterPro"/>
</dbReference>
<dbReference type="InterPro" id="IPR001128">
    <property type="entry name" value="Cyt_P450"/>
</dbReference>
<keyword evidence="2" id="KW-0503">Monooxygenase</keyword>
<name>A0A1N7DBI5_9ACTN</name>
<protein>
    <submittedName>
        <fullName evidence="3">Cytochrome P450</fullName>
    </submittedName>
</protein>
<keyword evidence="2" id="KW-0408">Iron</keyword>
<dbReference type="STRING" id="58117.SAMN05421833_11432"/>
<reference evidence="4" key="1">
    <citation type="submission" date="2017-01" db="EMBL/GenBank/DDBJ databases">
        <authorList>
            <person name="Varghese N."/>
            <person name="Submissions S."/>
        </authorList>
    </citation>
    <scope>NUCLEOTIDE SEQUENCE [LARGE SCALE GENOMIC DNA]</scope>
    <source>
        <strain evidence="4">ATCC 12950</strain>
    </source>
</reference>
<dbReference type="AlphaFoldDB" id="A0A1N7DBI5"/>
<dbReference type="EMBL" id="FTNI01000014">
    <property type="protein sequence ID" value="SIR73124.1"/>
    <property type="molecule type" value="Genomic_DNA"/>
</dbReference>
<dbReference type="GO" id="GO:0020037">
    <property type="term" value="F:heme binding"/>
    <property type="evidence" value="ECO:0007669"/>
    <property type="project" value="InterPro"/>
</dbReference>
<dbReference type="SUPFAM" id="SSF48264">
    <property type="entry name" value="Cytochrome P450"/>
    <property type="match status" value="1"/>
</dbReference>
<comment type="similarity">
    <text evidence="1 2">Belongs to the cytochrome P450 family.</text>
</comment>
<dbReference type="InterPro" id="IPR036396">
    <property type="entry name" value="Cyt_P450_sf"/>
</dbReference>
<keyword evidence="2" id="KW-0560">Oxidoreductase</keyword>
<evidence type="ECO:0000313" key="4">
    <source>
        <dbReference type="Proteomes" id="UP000186096"/>
    </source>
</evidence>
<evidence type="ECO:0000256" key="1">
    <source>
        <dbReference type="ARBA" id="ARBA00010617"/>
    </source>
</evidence>
<dbReference type="InterPro" id="IPR017972">
    <property type="entry name" value="Cyt_P450_CS"/>
</dbReference>
<dbReference type="Pfam" id="PF00067">
    <property type="entry name" value="p450"/>
    <property type="match status" value="1"/>
</dbReference>
<proteinExistence type="inferred from homology"/>
<accession>A0A1N7DBI5</accession>
<sequence length="387" mass="41364">MTALRRLPAGLAHPFSPVGRSDPYPAYDWLRANDPVHFDVTTRMWLLTAHEHCASALKDPRFSAALGQRERVRDDDLPASMLTTDPPDHNRLRAPGMALLGPAAVRELAAALTAVVDGLLDGLADAAEVTRDLGEPFATGVLARTLLVPREDEAAFADLARRASVNLDPLAGPQAAREGRVAMGELTRFLDAHVAREPGGAIARLAEDERLTRPEMLGILSLAVVGGWRPLAEMVGNALFWLLPRPEALAALREGGDELARTAVDELLRLEAPIPFTARVTTAEVSFGDAVIPAGARVLAVVAAANRDPAVFDRPGDLVLTRSPNPHLAFGAGTHFCLGAPLVRQAGALLLRGLAERFPAIRADGAPPAWAPVLVPRRLGEFRIRLS</sequence>